<evidence type="ECO:0000313" key="1">
    <source>
        <dbReference type="EMBL" id="CAG8837055.1"/>
    </source>
</evidence>
<proteinExistence type="predicted"/>
<comment type="caution">
    <text evidence="1">The sequence shown here is derived from an EMBL/GenBank/DDBJ whole genome shotgun (WGS) entry which is preliminary data.</text>
</comment>
<reference evidence="1 2" key="1">
    <citation type="submission" date="2021-06" db="EMBL/GenBank/DDBJ databases">
        <authorList>
            <person name="Kallberg Y."/>
            <person name="Tangrot J."/>
            <person name="Rosling A."/>
        </authorList>
    </citation>
    <scope>NUCLEOTIDE SEQUENCE [LARGE SCALE GENOMIC DNA]</scope>
    <source>
        <strain evidence="1 2">120-4 pot B 10/14</strain>
    </source>
</reference>
<feature type="non-terminal residue" evidence="1">
    <location>
        <position position="1"/>
    </location>
</feature>
<keyword evidence="2" id="KW-1185">Reference proteome</keyword>
<organism evidence="1 2">
    <name type="scientific">Gigaspora margarita</name>
    <dbReference type="NCBI Taxonomy" id="4874"/>
    <lineage>
        <taxon>Eukaryota</taxon>
        <taxon>Fungi</taxon>
        <taxon>Fungi incertae sedis</taxon>
        <taxon>Mucoromycota</taxon>
        <taxon>Glomeromycotina</taxon>
        <taxon>Glomeromycetes</taxon>
        <taxon>Diversisporales</taxon>
        <taxon>Gigasporaceae</taxon>
        <taxon>Gigaspora</taxon>
    </lineage>
</organism>
<accession>A0ABN7WP44</accession>
<sequence length="72" mass="8588">EDVNMMDIEKEGLPTEQKAFKAAMQKHTTISKVEAMQIENINPWRTYHFHYLKQQITRCEANFFGDYIHNKV</sequence>
<evidence type="ECO:0000313" key="2">
    <source>
        <dbReference type="Proteomes" id="UP000789901"/>
    </source>
</evidence>
<gene>
    <name evidence="1" type="ORF">GMARGA_LOCUS33333</name>
</gene>
<name>A0ABN7WP44_GIGMA</name>
<dbReference type="EMBL" id="CAJVQB010054959">
    <property type="protein sequence ID" value="CAG8837055.1"/>
    <property type="molecule type" value="Genomic_DNA"/>
</dbReference>
<protein>
    <submittedName>
        <fullName evidence="1">20871_t:CDS:1</fullName>
    </submittedName>
</protein>
<dbReference type="Proteomes" id="UP000789901">
    <property type="component" value="Unassembled WGS sequence"/>
</dbReference>